<accession>A8G5M3</accession>
<gene>
    <name evidence="1" type="ordered locus">P9215_12891</name>
</gene>
<protein>
    <submittedName>
        <fullName evidence="1">Uncharacterized protein</fullName>
    </submittedName>
</protein>
<name>A8G5M3_PROM2</name>
<dbReference type="eggNOG" id="ENOG5032I3S">
    <property type="taxonomic scope" value="Bacteria"/>
</dbReference>
<proteinExistence type="predicted"/>
<organism evidence="1 2">
    <name type="scientific">Prochlorococcus marinus (strain MIT 9215)</name>
    <dbReference type="NCBI Taxonomy" id="93060"/>
    <lineage>
        <taxon>Bacteria</taxon>
        <taxon>Bacillati</taxon>
        <taxon>Cyanobacteriota</taxon>
        <taxon>Cyanophyceae</taxon>
        <taxon>Synechococcales</taxon>
        <taxon>Prochlorococcaceae</taxon>
        <taxon>Prochlorococcus</taxon>
    </lineage>
</organism>
<dbReference type="KEGG" id="pmh:P9215_12891"/>
<dbReference type="Proteomes" id="UP000002014">
    <property type="component" value="Chromosome"/>
</dbReference>
<dbReference type="OrthoDB" id="540412at2"/>
<reference evidence="1 2" key="1">
    <citation type="journal article" date="2007" name="PLoS Genet.">
        <title>Patterns and implications of gene gain and loss in the evolution of Prochlorococcus.</title>
        <authorList>
            <person name="Kettler G.C."/>
            <person name="Martiny A.C."/>
            <person name="Huang K."/>
            <person name="Zucker J."/>
            <person name="Coleman M.L."/>
            <person name="Rodrigue S."/>
            <person name="Chen F."/>
            <person name="Lapidus A."/>
            <person name="Ferriera S."/>
            <person name="Johnson J."/>
            <person name="Steglich C."/>
            <person name="Church G.M."/>
            <person name="Richardson P."/>
            <person name="Chisholm S.W."/>
        </authorList>
    </citation>
    <scope>NUCLEOTIDE SEQUENCE [LARGE SCALE GENOMIC DNA]</scope>
    <source>
        <strain evidence="1 2">MIT 9215</strain>
    </source>
</reference>
<evidence type="ECO:0000313" key="2">
    <source>
        <dbReference type="Proteomes" id="UP000002014"/>
    </source>
</evidence>
<dbReference type="RefSeq" id="WP_002805478.1">
    <property type="nucleotide sequence ID" value="NC_009840.1"/>
</dbReference>
<dbReference type="AlphaFoldDB" id="A8G5M3"/>
<dbReference type="EMBL" id="CP000825">
    <property type="protein sequence ID" value="ABV50904.1"/>
    <property type="molecule type" value="Genomic_DNA"/>
</dbReference>
<evidence type="ECO:0000313" key="1">
    <source>
        <dbReference type="EMBL" id="ABV50904.1"/>
    </source>
</evidence>
<sequence length="106" mass="12892">MLRLLPIPIFICIYLFSWWRCKKNIIASDKQLKPCIDWAYIKNLPLPTKPSFVEFYIVYVSSFFKFPFGIIIEQLPFSKKVRYYEREMKLIFDKWNLEKIKKITNG</sequence>
<dbReference type="HOGENOM" id="CLU_2234114_0_0_3"/>